<feature type="region of interest" description="Disordered" evidence="1">
    <location>
        <begin position="261"/>
        <end position="339"/>
    </location>
</feature>
<evidence type="ECO:0000256" key="1">
    <source>
        <dbReference type="SAM" id="MobiDB-lite"/>
    </source>
</evidence>
<dbReference type="InterPro" id="IPR056453">
    <property type="entry name" value="HTH_DNAJC9"/>
</dbReference>
<feature type="domain" description="J" evidence="2">
    <location>
        <begin position="18"/>
        <end position="87"/>
    </location>
</feature>
<dbReference type="InterPro" id="IPR018253">
    <property type="entry name" value="DnaJ_domain_CS"/>
</dbReference>
<evidence type="ECO:0000313" key="3">
    <source>
        <dbReference type="Proteomes" id="UP000046395"/>
    </source>
</evidence>
<dbReference type="Proteomes" id="UP000046395">
    <property type="component" value="Unassembled WGS sequence"/>
</dbReference>
<evidence type="ECO:0000259" key="2">
    <source>
        <dbReference type="PROSITE" id="PS50076"/>
    </source>
</evidence>
<name>A0A5S6QJR9_TRIMR</name>
<feature type="region of interest" description="Disordered" evidence="1">
    <location>
        <begin position="418"/>
        <end position="455"/>
    </location>
</feature>
<feature type="compositionally biased region" description="Basic residues" evidence="1">
    <location>
        <begin position="312"/>
        <end position="322"/>
    </location>
</feature>
<proteinExistence type="predicted"/>
<dbReference type="InterPro" id="IPR001623">
    <property type="entry name" value="DnaJ_domain"/>
</dbReference>
<sequence length="549" mass="63535">MESAAFKEDCRKHFGSSCLYAILGLERSRNLTYNQVKLAYYKAALSHHPDRYKNADKSDSTSRFQIITYAFSILSDDKKRDLYFRTGEMHIDQFCEESYWLTYWRFFFKEIAGRFLSPLSSSYRGSKQELVDVKRSYVNYKGDMDSIMESLIMAKLEDEPRYHEIINKLLANDDVELYSNYANEPPSKVRCRRAKWLRERKEFEKRCRRGKPERNFSSSFDTTNARQDDFDSAMFDFLAEKCKVGRKEKEFRSLKALTQRVNQSSQKKVKSKCKSPSKLDRRQGAKQVKNKKVSVKRMSSSEDDVNGEQYLHRHPKSRRVRQLPKVENGKNFRNHVCGNEQNYSSTTVVNTRYRTRMDSDKSKSLESCRCGSKEEEAFRKSAHINRKGGSGNPERPSSGAKRDCRNGNAEHWHTMVELSSETAKKGRKLDQENKAKVSTKNNNAKRPFGKSKLKNGNCVTSDEAKRTKLTTSRKGEKVSAKTLAQPGSSTLEKDSRVRMSTATHTAGKGVNGISVEKRTEDLALIPFTMEDTVRSLHYLRSRRKRQWPH</sequence>
<dbReference type="SUPFAM" id="SSF46565">
    <property type="entry name" value="Chaperone J-domain"/>
    <property type="match status" value="1"/>
</dbReference>
<feature type="region of interest" description="Disordered" evidence="1">
    <location>
        <begin position="379"/>
        <end position="406"/>
    </location>
</feature>
<dbReference type="GO" id="GO:0005634">
    <property type="term" value="C:nucleus"/>
    <property type="evidence" value="ECO:0007669"/>
    <property type="project" value="TreeGrafter"/>
</dbReference>
<dbReference type="GO" id="GO:0005737">
    <property type="term" value="C:cytoplasm"/>
    <property type="evidence" value="ECO:0007669"/>
    <property type="project" value="TreeGrafter"/>
</dbReference>
<dbReference type="Pfam" id="PF23302">
    <property type="entry name" value="HTH_DNAJC9"/>
    <property type="match status" value="1"/>
</dbReference>
<dbReference type="PANTHER" id="PTHR44144">
    <property type="entry name" value="DNAJ HOMOLOG SUBFAMILY C MEMBER 9"/>
    <property type="match status" value="1"/>
</dbReference>
<dbReference type="Gene3D" id="1.10.287.110">
    <property type="entry name" value="DnaJ domain"/>
    <property type="match status" value="1"/>
</dbReference>
<dbReference type="PROSITE" id="PS00636">
    <property type="entry name" value="DNAJ_1"/>
    <property type="match status" value="1"/>
</dbReference>
<dbReference type="WBParaSite" id="TMUE_2000007425.1">
    <property type="protein sequence ID" value="TMUE_2000007425.1"/>
    <property type="gene ID" value="WBGene00285706"/>
</dbReference>
<dbReference type="CDD" id="cd06257">
    <property type="entry name" value="DnaJ"/>
    <property type="match status" value="1"/>
</dbReference>
<dbReference type="AlphaFoldDB" id="A0A5S6QJR9"/>
<keyword evidence="3" id="KW-1185">Reference proteome</keyword>
<protein>
    <submittedName>
        <fullName evidence="4">J domain-containing protein</fullName>
    </submittedName>
</protein>
<dbReference type="STRING" id="70415.A0A5S6QJR9"/>
<dbReference type="PANTHER" id="PTHR44144:SF1">
    <property type="entry name" value="DNAJ HOMOLOG SUBFAMILY C MEMBER 9"/>
    <property type="match status" value="1"/>
</dbReference>
<dbReference type="InterPro" id="IPR052594">
    <property type="entry name" value="J_domain-containing_protein"/>
</dbReference>
<accession>A0A5S6QJR9</accession>
<dbReference type="Pfam" id="PF00226">
    <property type="entry name" value="DnaJ"/>
    <property type="match status" value="1"/>
</dbReference>
<evidence type="ECO:0000313" key="4">
    <source>
        <dbReference type="WBParaSite" id="TMUE_2000007425.1"/>
    </source>
</evidence>
<feature type="compositionally biased region" description="Basic and acidic residues" evidence="1">
    <location>
        <begin position="422"/>
        <end position="435"/>
    </location>
</feature>
<organism evidence="3 4">
    <name type="scientific">Trichuris muris</name>
    <name type="common">Mouse whipworm</name>
    <dbReference type="NCBI Taxonomy" id="70415"/>
    <lineage>
        <taxon>Eukaryota</taxon>
        <taxon>Metazoa</taxon>
        <taxon>Ecdysozoa</taxon>
        <taxon>Nematoda</taxon>
        <taxon>Enoplea</taxon>
        <taxon>Dorylaimia</taxon>
        <taxon>Trichinellida</taxon>
        <taxon>Trichuridae</taxon>
        <taxon>Trichuris</taxon>
    </lineage>
</organism>
<dbReference type="SMART" id="SM00271">
    <property type="entry name" value="DnaJ"/>
    <property type="match status" value="1"/>
</dbReference>
<reference evidence="4" key="1">
    <citation type="submission" date="2019-12" db="UniProtKB">
        <authorList>
            <consortium name="WormBaseParasite"/>
        </authorList>
    </citation>
    <scope>IDENTIFICATION</scope>
</reference>
<dbReference type="PROSITE" id="PS50076">
    <property type="entry name" value="DNAJ_2"/>
    <property type="match status" value="1"/>
</dbReference>
<dbReference type="InterPro" id="IPR036869">
    <property type="entry name" value="J_dom_sf"/>
</dbReference>
<dbReference type="GO" id="GO:0031072">
    <property type="term" value="F:heat shock protein binding"/>
    <property type="evidence" value="ECO:0007669"/>
    <property type="project" value="TreeGrafter"/>
</dbReference>